<dbReference type="AlphaFoldDB" id="A0A7W7M710"/>
<comment type="caution">
    <text evidence="1">The sequence shown here is derived from an EMBL/GenBank/DDBJ whole genome shotgun (WGS) entry which is preliminary data.</text>
</comment>
<dbReference type="Proteomes" id="UP000546162">
    <property type="component" value="Unassembled WGS sequence"/>
</dbReference>
<protein>
    <submittedName>
        <fullName evidence="1">Putative membrane protein YedE/YeeE</fullName>
    </submittedName>
</protein>
<dbReference type="EMBL" id="JACHNB010000001">
    <property type="protein sequence ID" value="MBB4739354.1"/>
    <property type="molecule type" value="Genomic_DNA"/>
</dbReference>
<reference evidence="1 2" key="1">
    <citation type="submission" date="2020-08" db="EMBL/GenBank/DDBJ databases">
        <title>Sequencing the genomes of 1000 actinobacteria strains.</title>
        <authorList>
            <person name="Klenk H.-P."/>
        </authorList>
    </citation>
    <scope>NUCLEOTIDE SEQUENCE [LARGE SCALE GENOMIC DNA]</scope>
    <source>
        <strain evidence="1 2">DSM 45809</strain>
    </source>
</reference>
<organism evidence="1 2">
    <name type="scientific">Actinoplanes octamycinicus</name>
    <dbReference type="NCBI Taxonomy" id="135948"/>
    <lineage>
        <taxon>Bacteria</taxon>
        <taxon>Bacillati</taxon>
        <taxon>Actinomycetota</taxon>
        <taxon>Actinomycetes</taxon>
        <taxon>Micromonosporales</taxon>
        <taxon>Micromonosporaceae</taxon>
        <taxon>Actinoplanes</taxon>
    </lineage>
</organism>
<evidence type="ECO:0000313" key="1">
    <source>
        <dbReference type="EMBL" id="MBB4739354.1"/>
    </source>
</evidence>
<proteinExistence type="predicted"/>
<evidence type="ECO:0000313" key="2">
    <source>
        <dbReference type="Proteomes" id="UP000546162"/>
    </source>
</evidence>
<accession>A0A7W7M710</accession>
<sequence length="71" mass="7464">MLASLLFAVAAVALVAGVLLGFRLARSRCQAARHDEAVAIVTALVHTPDATDLYERAHRLLLDEPAAGGAR</sequence>
<keyword evidence="2" id="KW-1185">Reference proteome</keyword>
<name>A0A7W7M710_9ACTN</name>
<gene>
    <name evidence="1" type="ORF">BJY16_002813</name>
</gene>
<dbReference type="RefSeq" id="WP_185039906.1">
    <property type="nucleotide sequence ID" value="NZ_BAABFG010000005.1"/>
</dbReference>